<keyword evidence="1" id="KW-0732">Signal</keyword>
<evidence type="ECO:0008006" key="4">
    <source>
        <dbReference type="Google" id="ProtNLM"/>
    </source>
</evidence>
<dbReference type="Proteomes" id="UP000326289">
    <property type="component" value="Unassembled WGS sequence"/>
</dbReference>
<accession>A0A5N6JLH8</accession>
<feature type="chain" id="PRO_5024986292" description="Secreted protein" evidence="1">
    <location>
        <begin position="22"/>
        <end position="90"/>
    </location>
</feature>
<name>A0A5N6JLH8_9EURO</name>
<organism evidence="2 3">
    <name type="scientific">Aspergillus minisclerotigenes</name>
    <dbReference type="NCBI Taxonomy" id="656917"/>
    <lineage>
        <taxon>Eukaryota</taxon>
        <taxon>Fungi</taxon>
        <taxon>Dikarya</taxon>
        <taxon>Ascomycota</taxon>
        <taxon>Pezizomycotina</taxon>
        <taxon>Eurotiomycetes</taxon>
        <taxon>Eurotiomycetidae</taxon>
        <taxon>Eurotiales</taxon>
        <taxon>Aspergillaceae</taxon>
        <taxon>Aspergillus</taxon>
        <taxon>Aspergillus subgen. Circumdati</taxon>
    </lineage>
</organism>
<dbReference type="AlphaFoldDB" id="A0A5N6JLH8"/>
<feature type="signal peptide" evidence="1">
    <location>
        <begin position="1"/>
        <end position="21"/>
    </location>
</feature>
<reference evidence="2 3" key="1">
    <citation type="submission" date="2019-04" db="EMBL/GenBank/DDBJ databases">
        <title>Fungal friends and foes A comparative genomics study of 23 Aspergillus species from section Flavi.</title>
        <authorList>
            <consortium name="DOE Joint Genome Institute"/>
            <person name="Kjaerbolling I."/>
            <person name="Vesth T.C."/>
            <person name="Frisvad J.C."/>
            <person name="Nybo J.L."/>
            <person name="Theobald S."/>
            <person name="Kildgaard S."/>
            <person name="Petersen T.I."/>
            <person name="Kuo A."/>
            <person name="Sato A."/>
            <person name="Lyhne E.K."/>
            <person name="Kogle M.E."/>
            <person name="Wiebenga A."/>
            <person name="Kun R.S."/>
            <person name="Lubbers R.J."/>
            <person name="Makela M.R."/>
            <person name="Barry K."/>
            <person name="Chovatia M."/>
            <person name="Clum A."/>
            <person name="Daum C."/>
            <person name="Haridas S."/>
            <person name="He G."/>
            <person name="LaButti K."/>
            <person name="Lipzen A."/>
            <person name="Mondo S."/>
            <person name="Pangilinan J."/>
            <person name="Riley R."/>
            <person name="Salamov A."/>
            <person name="Simmons B.A."/>
            <person name="Magnuson J.K."/>
            <person name="Henrissat B."/>
            <person name="Mortensen U.H."/>
            <person name="Larsen T.O."/>
            <person name="De vries R.P."/>
            <person name="Grigoriev I.V."/>
            <person name="Machida M."/>
            <person name="Baker S.E."/>
            <person name="Andersen M.R."/>
        </authorList>
    </citation>
    <scope>NUCLEOTIDE SEQUENCE [LARGE SCALE GENOMIC DNA]</scope>
    <source>
        <strain evidence="2 3">CBS 117635</strain>
    </source>
</reference>
<evidence type="ECO:0000256" key="1">
    <source>
        <dbReference type="SAM" id="SignalP"/>
    </source>
</evidence>
<evidence type="ECO:0000313" key="2">
    <source>
        <dbReference type="EMBL" id="KAB8279755.1"/>
    </source>
</evidence>
<dbReference type="EMBL" id="ML732764">
    <property type="protein sequence ID" value="KAB8279755.1"/>
    <property type="molecule type" value="Genomic_DNA"/>
</dbReference>
<protein>
    <recommendedName>
        <fullName evidence="4">Secreted protein</fullName>
    </recommendedName>
</protein>
<sequence>MASAHIRRYVLLLSSDIGVLLRTLLWCDGRPYSSPHNKTNKTIVPYSIHQTCQDRFWAEHMSRTHDGSTDCPSQKGKLKMISFQKPCNDV</sequence>
<keyword evidence="3" id="KW-1185">Reference proteome</keyword>
<evidence type="ECO:0000313" key="3">
    <source>
        <dbReference type="Proteomes" id="UP000326289"/>
    </source>
</evidence>
<proteinExistence type="predicted"/>
<gene>
    <name evidence="2" type="ORF">BDV30DRAFT_6203</name>
</gene>